<feature type="transmembrane region" description="Helical" evidence="12">
    <location>
        <begin position="633"/>
        <end position="655"/>
    </location>
</feature>
<keyword evidence="9" id="KW-0407">Ion channel</keyword>
<dbReference type="Proteomes" id="UP000007875">
    <property type="component" value="Unassembled WGS sequence"/>
</dbReference>
<dbReference type="Pfam" id="PF00520">
    <property type="entry name" value="Ion_trans"/>
    <property type="match status" value="1"/>
</dbReference>
<dbReference type="InterPro" id="IPR002110">
    <property type="entry name" value="Ankyrin_rpt"/>
</dbReference>
<keyword evidence="7" id="KW-0406">Ion transport</keyword>
<reference evidence="15" key="1">
    <citation type="submission" date="2003-08" db="EMBL/GenBank/DDBJ databases">
        <authorList>
            <person name="Birren B."/>
            <person name="Nusbaum C."/>
            <person name="Abebe A."/>
            <person name="Abouelleil A."/>
            <person name="Adekoya E."/>
            <person name="Ait-zahra M."/>
            <person name="Allen N."/>
            <person name="Allen T."/>
            <person name="An P."/>
            <person name="Anderson M."/>
            <person name="Anderson S."/>
            <person name="Arachchi H."/>
            <person name="Armbruster J."/>
            <person name="Bachantsang P."/>
            <person name="Baldwin J."/>
            <person name="Barry A."/>
            <person name="Bayul T."/>
            <person name="Blitshsteyn B."/>
            <person name="Bloom T."/>
            <person name="Blye J."/>
            <person name="Boguslavskiy L."/>
            <person name="Borowsky M."/>
            <person name="Boukhgalter B."/>
            <person name="Brunache A."/>
            <person name="Butler J."/>
            <person name="Calixte N."/>
            <person name="Calvo S."/>
            <person name="Camarata J."/>
            <person name="Campo K."/>
            <person name="Chang J."/>
            <person name="Cheshatsang Y."/>
            <person name="Citroen M."/>
            <person name="Collymore A."/>
            <person name="Considine T."/>
            <person name="Cook A."/>
            <person name="Cooke P."/>
            <person name="Corum B."/>
            <person name="Cuomo C."/>
            <person name="David R."/>
            <person name="Dawoe T."/>
            <person name="Degray S."/>
            <person name="Dodge S."/>
            <person name="Dooley K."/>
            <person name="Dorje P."/>
            <person name="Dorjee K."/>
            <person name="Dorris L."/>
            <person name="Duffey N."/>
            <person name="Dupes A."/>
            <person name="Elkins T."/>
            <person name="Engels R."/>
            <person name="Erickson J."/>
            <person name="Farina A."/>
            <person name="Faro S."/>
            <person name="Ferreira P."/>
            <person name="Fischer H."/>
            <person name="Fitzgerald M."/>
            <person name="Foley K."/>
            <person name="Gage D."/>
            <person name="Galagan J."/>
            <person name="Gearin G."/>
            <person name="Gnerre S."/>
            <person name="Gnirke A."/>
            <person name="Goyette A."/>
            <person name="Graham J."/>
            <person name="Grandbois E."/>
            <person name="Gyaltsen K."/>
            <person name="Hafez N."/>
            <person name="Hagopian D."/>
            <person name="Hagos B."/>
            <person name="Hall J."/>
            <person name="Hatcher B."/>
            <person name="Heller A."/>
            <person name="Higgins H."/>
            <person name="Honan T."/>
            <person name="Horn A."/>
            <person name="Houde N."/>
            <person name="Hughes L."/>
            <person name="Hulme W."/>
            <person name="Husby E."/>
            <person name="Iliev I."/>
            <person name="Jaffe D."/>
            <person name="Jones C."/>
            <person name="Kamal M."/>
            <person name="Kamat A."/>
            <person name="Kamvysselis M."/>
            <person name="Karlsson E."/>
            <person name="Kells C."/>
            <person name="Kieu A."/>
            <person name="Kisner P."/>
            <person name="Kodira C."/>
            <person name="Kulbokas E."/>
            <person name="Labutti K."/>
            <person name="Lama D."/>
            <person name="Landers T."/>
            <person name="Leger J."/>
            <person name="Levine S."/>
            <person name="Lewis D."/>
            <person name="Lewis T."/>
            <person name="Lindblad-toh K."/>
            <person name="Liu X."/>
            <person name="Lokyitsang T."/>
            <person name="Lokyitsang Y."/>
            <person name="Lucien O."/>
            <person name="Lui A."/>
            <person name="Ma L.J."/>
            <person name="Mabbitt R."/>
            <person name="Macdonald J."/>
            <person name="Maclean C."/>
            <person name="Major J."/>
            <person name="Manning J."/>
            <person name="Marabella R."/>
            <person name="Maru K."/>
            <person name="Matthews C."/>
            <person name="Mauceli E."/>
            <person name="Mccarthy M."/>
            <person name="Mcdonough S."/>
            <person name="Mcghee T."/>
            <person name="Meldrim J."/>
            <person name="Meneus L."/>
            <person name="Mesirov J."/>
            <person name="Mihalev A."/>
            <person name="Mihova T."/>
            <person name="Mikkelsen T."/>
            <person name="Mlenga V."/>
            <person name="Moru K."/>
            <person name="Mozes J."/>
            <person name="Mulrain L."/>
            <person name="Munson G."/>
            <person name="Naylor J."/>
            <person name="Newes C."/>
            <person name="Nguyen C."/>
            <person name="Nguyen N."/>
            <person name="Nguyen T."/>
            <person name="Nicol R."/>
            <person name="Nielsen C."/>
            <person name="Nizzari M."/>
            <person name="Norbu C."/>
            <person name="Norbu N."/>
            <person name="O'donnell P."/>
            <person name="Okoawo O."/>
            <person name="O'leary S."/>
            <person name="Omotosho B."/>
            <person name="O'neill K."/>
            <person name="Osman S."/>
            <person name="Parker S."/>
            <person name="Perrin D."/>
            <person name="Phunkhang P."/>
            <person name="Piqani B."/>
            <person name="Purcell S."/>
            <person name="Rachupka T."/>
            <person name="Ramasamy U."/>
            <person name="Rameau R."/>
            <person name="Ray V."/>
            <person name="Raymond C."/>
            <person name="Retta R."/>
            <person name="Richardson S."/>
            <person name="Rise C."/>
            <person name="Rodriguez J."/>
            <person name="Rogers J."/>
            <person name="Rogov P."/>
            <person name="Rutman M."/>
            <person name="Schupbach R."/>
            <person name="Seaman C."/>
            <person name="Settipalli S."/>
            <person name="Sharpe T."/>
            <person name="Sheridan J."/>
            <person name="Sherpa N."/>
            <person name="Shi J."/>
            <person name="Smirnov S."/>
            <person name="Smith C."/>
            <person name="Sougnez C."/>
            <person name="Spencer B."/>
            <person name="Stalker J."/>
            <person name="Stange-thomann N."/>
            <person name="Stavropoulos S."/>
            <person name="Stetson K."/>
            <person name="Stone C."/>
            <person name="Stone S."/>
            <person name="Stubbs M."/>
            <person name="Talamas J."/>
            <person name="Tchuinga P."/>
            <person name="Tenzing P."/>
            <person name="Tesfaye S."/>
            <person name="Theodore J."/>
            <person name="Thoulutsang Y."/>
            <person name="Topham K."/>
            <person name="Towey S."/>
            <person name="Tsamla T."/>
            <person name="Tsomo N."/>
            <person name="Vallee D."/>
            <person name="Vassiliev H."/>
            <person name="Venkataraman V."/>
            <person name="Vinson J."/>
            <person name="Vo A."/>
            <person name="Wade C."/>
            <person name="Wang S."/>
            <person name="Wangchuk T."/>
            <person name="Wangdi T."/>
            <person name="Whittaker C."/>
            <person name="Wilkinson J."/>
            <person name="Wu Y."/>
            <person name="Wyman D."/>
            <person name="Yadav S."/>
            <person name="Yang S."/>
            <person name="Yang X."/>
            <person name="Yeager S."/>
            <person name="Yee E."/>
            <person name="Young G."/>
            <person name="Zainoun J."/>
            <person name="Zembeck L."/>
            <person name="Zimmer A."/>
            <person name="Zody M."/>
            <person name="Lander E."/>
        </authorList>
    </citation>
    <scope>NUCLEOTIDE SEQUENCE [LARGE SCALE GENOMIC DNA]</scope>
</reference>
<feature type="transmembrane region" description="Helical" evidence="12">
    <location>
        <begin position="456"/>
        <end position="474"/>
    </location>
</feature>
<evidence type="ECO:0000256" key="10">
    <source>
        <dbReference type="ARBA" id="ARBA00036634"/>
    </source>
</evidence>
<dbReference type="InterPro" id="IPR002153">
    <property type="entry name" value="TRPC_channel"/>
</dbReference>
<evidence type="ECO:0000256" key="6">
    <source>
        <dbReference type="ARBA" id="ARBA00023043"/>
    </source>
</evidence>
<keyword evidence="8 12" id="KW-0472">Membrane</keyword>
<dbReference type="STRING" id="51511.ENSCSAVP00000016087"/>
<comment type="subcellular location">
    <subcellularLocation>
        <location evidence="1">Membrane</location>
        <topology evidence="1">Multi-pass membrane protein</topology>
    </subcellularLocation>
</comment>
<dbReference type="Pfam" id="PF12796">
    <property type="entry name" value="Ank_2"/>
    <property type="match status" value="1"/>
</dbReference>
<dbReference type="InterPro" id="IPR005821">
    <property type="entry name" value="Ion_trans_dom"/>
</dbReference>
<keyword evidence="3 12" id="KW-0812">Transmembrane</keyword>
<keyword evidence="15" id="KW-1185">Reference proteome</keyword>
<reference evidence="14" key="2">
    <citation type="submission" date="2025-08" db="UniProtKB">
        <authorList>
            <consortium name="Ensembl"/>
        </authorList>
    </citation>
    <scope>IDENTIFICATION</scope>
</reference>
<dbReference type="eggNOG" id="KOG3609">
    <property type="taxonomic scope" value="Eukaryota"/>
</dbReference>
<dbReference type="NCBIfam" id="TIGR00870">
    <property type="entry name" value="trp"/>
    <property type="match status" value="1"/>
</dbReference>
<evidence type="ECO:0000313" key="15">
    <source>
        <dbReference type="Proteomes" id="UP000007875"/>
    </source>
</evidence>
<dbReference type="GO" id="GO:0015279">
    <property type="term" value="F:store-operated calcium channel activity"/>
    <property type="evidence" value="ECO:0007669"/>
    <property type="project" value="TreeGrafter"/>
</dbReference>
<evidence type="ECO:0000256" key="5">
    <source>
        <dbReference type="ARBA" id="ARBA00022989"/>
    </source>
</evidence>
<dbReference type="InParanoid" id="H2ZES1"/>
<dbReference type="GO" id="GO:0070679">
    <property type="term" value="F:inositol 1,4,5 trisphosphate binding"/>
    <property type="evidence" value="ECO:0007669"/>
    <property type="project" value="TreeGrafter"/>
</dbReference>
<evidence type="ECO:0000259" key="13">
    <source>
        <dbReference type="SMART" id="SM01420"/>
    </source>
</evidence>
<dbReference type="SMART" id="SM01420">
    <property type="entry name" value="TRP_2"/>
    <property type="match status" value="1"/>
</dbReference>
<keyword evidence="2" id="KW-0813">Transport</keyword>
<dbReference type="PANTHER" id="PTHR10117:SF79">
    <property type="entry name" value="SHORT TRANSIENT RECEPTOR POTENTIAL CHANNEL 3-LIKE"/>
    <property type="match status" value="1"/>
</dbReference>
<dbReference type="AlphaFoldDB" id="H2ZES1"/>
<dbReference type="Gene3D" id="1.25.40.20">
    <property type="entry name" value="Ankyrin repeat-containing domain"/>
    <property type="match status" value="1"/>
</dbReference>
<evidence type="ECO:0000256" key="11">
    <source>
        <dbReference type="SAM" id="MobiDB-lite"/>
    </source>
</evidence>
<dbReference type="FunFam" id="1.25.40.20:FF:000037">
    <property type="entry name" value="short transient receptor potential channel 3 isoform X1"/>
    <property type="match status" value="1"/>
</dbReference>
<reference evidence="14" key="3">
    <citation type="submission" date="2025-09" db="UniProtKB">
        <authorList>
            <consortium name="Ensembl"/>
        </authorList>
    </citation>
    <scope>IDENTIFICATION</scope>
</reference>
<feature type="domain" description="Transient receptor ion channel" evidence="13">
    <location>
        <begin position="180"/>
        <end position="242"/>
    </location>
</feature>
<feature type="transmembrane region" description="Helical" evidence="12">
    <location>
        <begin position="747"/>
        <end position="767"/>
    </location>
</feature>
<dbReference type="Pfam" id="PF08344">
    <property type="entry name" value="TRP_2"/>
    <property type="match status" value="1"/>
</dbReference>
<dbReference type="Ensembl" id="ENSCSAVT00000016267.1">
    <property type="protein sequence ID" value="ENSCSAVP00000016087.1"/>
    <property type="gene ID" value="ENSCSAVG00000009472.1"/>
</dbReference>
<evidence type="ECO:0000256" key="12">
    <source>
        <dbReference type="SAM" id="Phobius"/>
    </source>
</evidence>
<dbReference type="PANTHER" id="PTHR10117">
    <property type="entry name" value="TRANSIENT RECEPTOR POTENTIAL CHANNEL"/>
    <property type="match status" value="1"/>
</dbReference>
<sequence length="841" mass="97336">STVRKNGYRAGNSVFSSPSSPNEEEIRFLEAAEYGDIPTVREMLSSPTLNTSCVDFMEQNALQLACGNEHFEIVELLTQGKSMSRIGDALLLAISKGYLRIAELLMNHPSFRVNQRLTKSPGELMLLDPESDFYSYDNDGTRFSSDITPIILAAQCQEFDIVYELIRRGATIQHPHEYKCQCADCTHMRRNDALNYCLSRLNAYKGLASPVYLSLITADPVRLALKLSHELTRMADVEKEFKKEYLKLVTQLYDYLEKLLDICRNSEEVNAMLSGNERRKKTSRKETHSQRLNQLKRTIKYGVKGFVAHPNCQLRLIEIWNGHLTWLRQLSISYKFLLAVGMSLSMPVLSIVFFLAPQSMVARTMRSPFCKFATHGMAHAQFLMLLVLNCIDRVEWFKSSPPFAFLIHQTSEHGRHTEFNWCEVFIMLYTAGLLWNEVTELWDDGPRNYVVQLWNILDFFLLVILITSFVASFISHQNTTKFAYTCIITQNISRISDYNPTMRKTMYNRSHWIGSDPQLIAEALYSLGIVLSFTRICYILEVSEKFGPLQISLLSTVGDIIKWCGIFFMIFGAFLLGLFNLYSYYGKPEAKTTKAFTTIEETFITLFWSLFGLADYRGVEVKYDHQWTRIVGYQLYGAYNIITVVIMLNMLIAMINRSYSDVQVDSDLEWKFARAKLMMSYFDNGNVLPVPYNLVTIPLRFYGCVFFFFKINHVFNKFNFRKQFTLKSEARVISQRGHKMSRINHRLVMVVYFVVFLLTQAVMTRIVKRYALRSQVEQSCGDNSNEVELQEIKHDISSLRFEVIGGLTRWENKIDTLLNVIEKRKVKKLAKNSNRKKVRIE</sequence>
<name>H2ZES1_CIOSA</name>
<dbReference type="SUPFAM" id="SSF48403">
    <property type="entry name" value="Ankyrin repeat"/>
    <property type="match status" value="1"/>
</dbReference>
<protein>
    <recommendedName>
        <fullName evidence="13">Transient receptor ion channel domain-containing protein</fullName>
    </recommendedName>
</protein>
<evidence type="ECO:0000256" key="9">
    <source>
        <dbReference type="ARBA" id="ARBA00023303"/>
    </source>
</evidence>
<accession>H2ZES1</accession>
<feature type="region of interest" description="Disordered" evidence="11">
    <location>
        <begin position="1"/>
        <end position="21"/>
    </location>
</feature>
<dbReference type="InterPro" id="IPR036770">
    <property type="entry name" value="Ankyrin_rpt-contain_sf"/>
</dbReference>
<dbReference type="InterPro" id="IPR013555">
    <property type="entry name" value="TRP_dom"/>
</dbReference>
<dbReference type="PRINTS" id="PR01097">
    <property type="entry name" value="TRNSRECEPTRP"/>
</dbReference>
<evidence type="ECO:0000256" key="4">
    <source>
        <dbReference type="ARBA" id="ARBA00022737"/>
    </source>
</evidence>
<evidence type="ECO:0000313" key="14">
    <source>
        <dbReference type="Ensembl" id="ENSCSAVP00000016087.1"/>
    </source>
</evidence>
<feature type="transmembrane region" description="Helical" evidence="12">
    <location>
        <begin position="336"/>
        <end position="356"/>
    </location>
</feature>
<dbReference type="OMA" id="CLECMEK"/>
<dbReference type="GO" id="GO:0007338">
    <property type="term" value="P:single fertilization"/>
    <property type="evidence" value="ECO:0007669"/>
    <property type="project" value="TreeGrafter"/>
</dbReference>
<feature type="transmembrane region" description="Helical" evidence="12">
    <location>
        <begin position="595"/>
        <end position="613"/>
    </location>
</feature>
<evidence type="ECO:0000256" key="3">
    <source>
        <dbReference type="ARBA" id="ARBA00022692"/>
    </source>
</evidence>
<organism evidence="14 15">
    <name type="scientific">Ciona savignyi</name>
    <name type="common">Pacific transparent sea squirt</name>
    <dbReference type="NCBI Taxonomy" id="51511"/>
    <lineage>
        <taxon>Eukaryota</taxon>
        <taxon>Metazoa</taxon>
        <taxon>Chordata</taxon>
        <taxon>Tunicata</taxon>
        <taxon>Ascidiacea</taxon>
        <taxon>Phlebobranchia</taxon>
        <taxon>Cionidae</taxon>
        <taxon>Ciona</taxon>
    </lineage>
</organism>
<proteinExistence type="predicted"/>
<keyword evidence="4" id="KW-0677">Repeat</keyword>
<evidence type="ECO:0000256" key="1">
    <source>
        <dbReference type="ARBA" id="ARBA00004141"/>
    </source>
</evidence>
<dbReference type="GO" id="GO:0034703">
    <property type="term" value="C:cation channel complex"/>
    <property type="evidence" value="ECO:0007669"/>
    <property type="project" value="TreeGrafter"/>
</dbReference>
<feature type="transmembrane region" description="Helical" evidence="12">
    <location>
        <begin position="419"/>
        <end position="436"/>
    </location>
</feature>
<feature type="transmembrane region" description="Helical" evidence="12">
    <location>
        <begin position="560"/>
        <end position="583"/>
    </location>
</feature>
<dbReference type="GO" id="GO:0005886">
    <property type="term" value="C:plasma membrane"/>
    <property type="evidence" value="ECO:0007669"/>
    <property type="project" value="TreeGrafter"/>
</dbReference>
<dbReference type="GeneTree" id="ENSGT01060000248588"/>
<evidence type="ECO:0000256" key="7">
    <source>
        <dbReference type="ARBA" id="ARBA00023065"/>
    </source>
</evidence>
<keyword evidence="5 12" id="KW-1133">Transmembrane helix</keyword>
<keyword evidence="6" id="KW-0040">ANK repeat</keyword>
<evidence type="ECO:0000256" key="2">
    <source>
        <dbReference type="ARBA" id="ARBA00022448"/>
    </source>
</evidence>
<evidence type="ECO:0000256" key="8">
    <source>
        <dbReference type="ARBA" id="ARBA00023136"/>
    </source>
</evidence>
<comment type="catalytic activity">
    <reaction evidence="10">
        <text>Ca(2+)(in) = Ca(2+)(out)</text>
        <dbReference type="Rhea" id="RHEA:29671"/>
        <dbReference type="ChEBI" id="CHEBI:29108"/>
    </reaction>
</comment>
<dbReference type="GO" id="GO:0051480">
    <property type="term" value="P:regulation of cytosolic calcium ion concentration"/>
    <property type="evidence" value="ECO:0007669"/>
    <property type="project" value="TreeGrafter"/>
</dbReference>